<evidence type="ECO:0000256" key="1">
    <source>
        <dbReference type="SAM" id="MobiDB-lite"/>
    </source>
</evidence>
<evidence type="ECO:0000313" key="2">
    <source>
        <dbReference type="EMBL" id="EUC44766.1"/>
    </source>
</evidence>
<sequence length="88" mass="9729">AIVSTLPGPHLEPRHVWNHDPPGTIRTRKVQRKHNAVPCTSSKGIPTPGAGGWVWYATTQTRSKKPTDMKSLSGGLDRPNSPWHNILF</sequence>
<accession>W6ZME7</accession>
<feature type="compositionally biased region" description="Basic residues" evidence="1">
    <location>
        <begin position="26"/>
        <end position="35"/>
    </location>
</feature>
<evidence type="ECO:0000313" key="3">
    <source>
        <dbReference type="Proteomes" id="UP000054032"/>
    </source>
</evidence>
<reference evidence="2 3" key="1">
    <citation type="journal article" date="2013" name="PLoS Genet.">
        <title>Comparative genome structure, secondary metabolite, and effector coding capacity across Cochliobolus pathogens.</title>
        <authorList>
            <person name="Condon B.J."/>
            <person name="Leng Y."/>
            <person name="Wu D."/>
            <person name="Bushley K.E."/>
            <person name="Ohm R.A."/>
            <person name="Otillar R."/>
            <person name="Martin J."/>
            <person name="Schackwitz W."/>
            <person name="Grimwood J."/>
            <person name="MohdZainudin N."/>
            <person name="Xue C."/>
            <person name="Wang R."/>
            <person name="Manning V.A."/>
            <person name="Dhillon B."/>
            <person name="Tu Z.J."/>
            <person name="Steffenson B.J."/>
            <person name="Salamov A."/>
            <person name="Sun H."/>
            <person name="Lowry S."/>
            <person name="LaButti K."/>
            <person name="Han J."/>
            <person name="Copeland A."/>
            <person name="Lindquist E."/>
            <person name="Barry K."/>
            <person name="Schmutz J."/>
            <person name="Baker S.E."/>
            <person name="Ciuffetti L.M."/>
            <person name="Grigoriev I.V."/>
            <person name="Zhong S."/>
            <person name="Turgeon B.G."/>
        </authorList>
    </citation>
    <scope>NUCLEOTIDE SEQUENCE [LARGE SCALE GENOMIC DNA]</scope>
    <source>
        <strain evidence="2 3">ATCC 44560</strain>
    </source>
</reference>
<gene>
    <name evidence="2" type="ORF">COCMIDRAFT_97436</name>
</gene>
<feature type="non-terminal residue" evidence="2">
    <location>
        <position position="1"/>
    </location>
</feature>
<protein>
    <submittedName>
        <fullName evidence="2">Uncharacterized protein</fullName>
    </submittedName>
</protein>
<keyword evidence="3" id="KW-1185">Reference proteome</keyword>
<dbReference type="GeneID" id="19129063"/>
<feature type="region of interest" description="Disordered" evidence="1">
    <location>
        <begin position="62"/>
        <end position="88"/>
    </location>
</feature>
<dbReference type="HOGENOM" id="CLU_2474890_0_0_1"/>
<name>W6ZME7_COCMI</name>
<dbReference type="KEGG" id="bor:COCMIDRAFT_97436"/>
<dbReference type="AlphaFoldDB" id="W6ZME7"/>
<feature type="region of interest" description="Disordered" evidence="1">
    <location>
        <begin position="1"/>
        <end position="50"/>
    </location>
</feature>
<proteinExistence type="predicted"/>
<dbReference type="Proteomes" id="UP000054032">
    <property type="component" value="Unassembled WGS sequence"/>
</dbReference>
<dbReference type="RefSeq" id="XP_007688765.1">
    <property type="nucleotide sequence ID" value="XM_007690575.1"/>
</dbReference>
<organism evidence="2 3">
    <name type="scientific">Bipolaris oryzae ATCC 44560</name>
    <dbReference type="NCBI Taxonomy" id="930090"/>
    <lineage>
        <taxon>Eukaryota</taxon>
        <taxon>Fungi</taxon>
        <taxon>Dikarya</taxon>
        <taxon>Ascomycota</taxon>
        <taxon>Pezizomycotina</taxon>
        <taxon>Dothideomycetes</taxon>
        <taxon>Pleosporomycetidae</taxon>
        <taxon>Pleosporales</taxon>
        <taxon>Pleosporineae</taxon>
        <taxon>Pleosporaceae</taxon>
        <taxon>Bipolaris</taxon>
    </lineage>
</organism>
<dbReference type="EMBL" id="KI963998">
    <property type="protein sequence ID" value="EUC44766.1"/>
    <property type="molecule type" value="Genomic_DNA"/>
</dbReference>